<proteinExistence type="inferred from homology"/>
<dbReference type="Pfam" id="PF10277">
    <property type="entry name" value="Frag1"/>
    <property type="match status" value="1"/>
</dbReference>
<feature type="transmembrane region" description="Helical" evidence="6">
    <location>
        <begin position="134"/>
        <end position="155"/>
    </location>
</feature>
<keyword evidence="3 6" id="KW-0812">Transmembrane</keyword>
<evidence type="ECO:0000256" key="2">
    <source>
        <dbReference type="ARBA" id="ARBA00006565"/>
    </source>
</evidence>
<evidence type="ECO:0000256" key="3">
    <source>
        <dbReference type="ARBA" id="ARBA00022692"/>
    </source>
</evidence>
<keyword evidence="4 6" id="KW-1133">Transmembrane helix</keyword>
<evidence type="ECO:0000259" key="7">
    <source>
        <dbReference type="Pfam" id="PF10277"/>
    </source>
</evidence>
<evidence type="ECO:0000256" key="1">
    <source>
        <dbReference type="ARBA" id="ARBA00004127"/>
    </source>
</evidence>
<evidence type="ECO:0000256" key="4">
    <source>
        <dbReference type="ARBA" id="ARBA00022989"/>
    </source>
</evidence>
<comment type="similarity">
    <text evidence="2">Belongs to the DRAM/TMEM150 family.</text>
</comment>
<feature type="transmembrane region" description="Helical" evidence="6">
    <location>
        <begin position="7"/>
        <end position="26"/>
    </location>
</feature>
<evidence type="ECO:0000256" key="6">
    <source>
        <dbReference type="SAM" id="Phobius"/>
    </source>
</evidence>
<dbReference type="PANTHER" id="PTHR21324:SF13">
    <property type="entry name" value="SI:DKEY-228D14.5"/>
    <property type="match status" value="1"/>
</dbReference>
<dbReference type="GO" id="GO:0012505">
    <property type="term" value="C:endomembrane system"/>
    <property type="evidence" value="ECO:0007669"/>
    <property type="project" value="UniProtKB-SubCell"/>
</dbReference>
<name>A0AAV2JKR2_KNICA</name>
<organism evidence="8 9">
    <name type="scientific">Knipowitschia caucasica</name>
    <name type="common">Caucasian dwarf goby</name>
    <name type="synonym">Pomatoschistus caucasicus</name>
    <dbReference type="NCBI Taxonomy" id="637954"/>
    <lineage>
        <taxon>Eukaryota</taxon>
        <taxon>Metazoa</taxon>
        <taxon>Chordata</taxon>
        <taxon>Craniata</taxon>
        <taxon>Vertebrata</taxon>
        <taxon>Euteleostomi</taxon>
        <taxon>Actinopterygii</taxon>
        <taxon>Neopterygii</taxon>
        <taxon>Teleostei</taxon>
        <taxon>Neoteleostei</taxon>
        <taxon>Acanthomorphata</taxon>
        <taxon>Gobiaria</taxon>
        <taxon>Gobiiformes</taxon>
        <taxon>Gobioidei</taxon>
        <taxon>Gobiidae</taxon>
        <taxon>Gobiinae</taxon>
        <taxon>Knipowitschia</taxon>
    </lineage>
</organism>
<dbReference type="AlphaFoldDB" id="A0AAV2JKR2"/>
<comment type="subcellular location">
    <subcellularLocation>
        <location evidence="1">Endomembrane system</location>
        <topology evidence="1">Multi-pass membrane protein</topology>
    </subcellularLocation>
</comment>
<dbReference type="InterPro" id="IPR050911">
    <property type="entry name" value="DRAM/TMEM150_Autophagy_Mod"/>
</dbReference>
<dbReference type="GO" id="GO:0072659">
    <property type="term" value="P:protein localization to plasma membrane"/>
    <property type="evidence" value="ECO:0007669"/>
    <property type="project" value="TreeGrafter"/>
</dbReference>
<dbReference type="EMBL" id="OZ035835">
    <property type="protein sequence ID" value="CAL1577323.1"/>
    <property type="molecule type" value="Genomic_DNA"/>
</dbReference>
<feature type="transmembrane region" description="Helical" evidence="6">
    <location>
        <begin position="103"/>
        <end position="122"/>
    </location>
</feature>
<feature type="domain" description="CWH43-like N-terminal" evidence="7">
    <location>
        <begin position="4"/>
        <end position="224"/>
    </location>
</feature>
<dbReference type="GO" id="GO:0005886">
    <property type="term" value="C:plasma membrane"/>
    <property type="evidence" value="ECO:0007669"/>
    <property type="project" value="TreeGrafter"/>
</dbReference>
<dbReference type="Proteomes" id="UP001497482">
    <property type="component" value="Chromosome 13"/>
</dbReference>
<evidence type="ECO:0000313" key="9">
    <source>
        <dbReference type="Proteomes" id="UP001497482"/>
    </source>
</evidence>
<keyword evidence="9" id="KW-1185">Reference proteome</keyword>
<accession>A0AAV2JKR2</accession>
<reference evidence="8 9" key="1">
    <citation type="submission" date="2024-04" db="EMBL/GenBank/DDBJ databases">
        <authorList>
            <person name="Waldvogel A.-M."/>
            <person name="Schoenle A."/>
        </authorList>
    </citation>
    <scope>NUCLEOTIDE SEQUENCE [LARGE SCALE GENOMIC DNA]</scope>
</reference>
<evidence type="ECO:0000256" key="5">
    <source>
        <dbReference type="ARBA" id="ARBA00023136"/>
    </source>
</evidence>
<gene>
    <name evidence="8" type="ORF">KC01_LOCUS8689</name>
</gene>
<dbReference type="PANTHER" id="PTHR21324">
    <property type="entry name" value="FASTING-INDUCIBLE INTEGRAL MEMBRANE PROTEIN TM6P1-RELATED"/>
    <property type="match status" value="1"/>
</dbReference>
<feature type="transmembrane region" description="Helical" evidence="6">
    <location>
        <begin position="70"/>
        <end position="91"/>
    </location>
</feature>
<sequence>MVLWTLFPIMLAFISFVGTWTVYGIARSNNHVCSLSDWSGENFCSGNTTVNCCYVPTISTSGTYAPENSLFTATINAGSFLFVLFCVFHHAHVLEKHPALSMMSRVATLMGLVAGLGAFVAGNCNPHHLALLHYLGAAVSFVCICFYTVMLTALTRKCQLSGLEHMLYPYRVVSTIVQVIVTICYTIFFAQEQYLYSHVSAVFEWMLSVNLQLLEFSFAAEFYYFSSFMITNLLGKRDEQKPLMLTLS</sequence>
<evidence type="ECO:0000313" key="8">
    <source>
        <dbReference type="EMBL" id="CAL1577323.1"/>
    </source>
</evidence>
<feature type="transmembrane region" description="Helical" evidence="6">
    <location>
        <begin position="167"/>
        <end position="191"/>
    </location>
</feature>
<dbReference type="InterPro" id="IPR019402">
    <property type="entry name" value="CWH43_N"/>
</dbReference>
<keyword evidence="5 6" id="KW-0472">Membrane</keyword>
<protein>
    <recommendedName>
        <fullName evidence="7">CWH43-like N-terminal domain-containing protein</fullName>
    </recommendedName>
</protein>